<comment type="caution">
    <text evidence="2">The sequence shown here is derived from an EMBL/GenBank/DDBJ whole genome shotgun (WGS) entry which is preliminary data.</text>
</comment>
<organism evidence="2 3">
    <name type="scientific">Rhipicephalus sanguineus</name>
    <name type="common">Brown dog tick</name>
    <name type="synonym">Ixodes sanguineus</name>
    <dbReference type="NCBI Taxonomy" id="34632"/>
    <lineage>
        <taxon>Eukaryota</taxon>
        <taxon>Metazoa</taxon>
        <taxon>Ecdysozoa</taxon>
        <taxon>Arthropoda</taxon>
        <taxon>Chelicerata</taxon>
        <taxon>Arachnida</taxon>
        <taxon>Acari</taxon>
        <taxon>Parasitiformes</taxon>
        <taxon>Ixodida</taxon>
        <taxon>Ixodoidea</taxon>
        <taxon>Ixodidae</taxon>
        <taxon>Rhipicephalinae</taxon>
        <taxon>Rhipicephalus</taxon>
        <taxon>Rhipicephalus</taxon>
    </lineage>
</organism>
<evidence type="ECO:0000313" key="2">
    <source>
        <dbReference type="EMBL" id="KAH7947470.1"/>
    </source>
</evidence>
<dbReference type="AlphaFoldDB" id="A0A9D4PMJ9"/>
<feature type="region of interest" description="Disordered" evidence="1">
    <location>
        <begin position="69"/>
        <end position="106"/>
    </location>
</feature>
<protein>
    <submittedName>
        <fullName evidence="2">Uncharacterized protein</fullName>
    </submittedName>
</protein>
<evidence type="ECO:0000313" key="3">
    <source>
        <dbReference type="Proteomes" id="UP000821837"/>
    </source>
</evidence>
<evidence type="ECO:0000256" key="1">
    <source>
        <dbReference type="SAM" id="MobiDB-lite"/>
    </source>
</evidence>
<gene>
    <name evidence="2" type="ORF">HPB52_012259</name>
</gene>
<dbReference type="PANTHER" id="PTHR47272:SF2">
    <property type="entry name" value="PIGGYBAC TRANSPOSABLE ELEMENT-DERIVED PROTEIN 3-LIKE"/>
    <property type="match status" value="1"/>
</dbReference>
<keyword evidence="3" id="KW-1185">Reference proteome</keyword>
<dbReference type="Proteomes" id="UP000821837">
    <property type="component" value="Chromosome 6"/>
</dbReference>
<dbReference type="PANTHER" id="PTHR47272">
    <property type="entry name" value="DDE_TNP_1_7 DOMAIN-CONTAINING PROTEIN"/>
    <property type="match status" value="1"/>
</dbReference>
<feature type="compositionally biased region" description="Acidic residues" evidence="1">
    <location>
        <begin position="71"/>
        <end position="82"/>
    </location>
</feature>
<accession>A0A9D4PMJ9</accession>
<proteinExistence type="predicted"/>
<name>A0A9D4PMJ9_RHISA</name>
<reference evidence="2" key="2">
    <citation type="submission" date="2021-09" db="EMBL/GenBank/DDBJ databases">
        <authorList>
            <person name="Jia N."/>
            <person name="Wang J."/>
            <person name="Shi W."/>
            <person name="Du L."/>
            <person name="Sun Y."/>
            <person name="Zhan W."/>
            <person name="Jiang J."/>
            <person name="Wang Q."/>
            <person name="Zhang B."/>
            <person name="Ji P."/>
            <person name="Sakyi L.B."/>
            <person name="Cui X."/>
            <person name="Yuan T."/>
            <person name="Jiang B."/>
            <person name="Yang W."/>
            <person name="Lam T.T.-Y."/>
            <person name="Chang Q."/>
            <person name="Ding S."/>
            <person name="Wang X."/>
            <person name="Zhu J."/>
            <person name="Ruan X."/>
            <person name="Zhao L."/>
            <person name="Wei J."/>
            <person name="Que T."/>
            <person name="Du C."/>
            <person name="Cheng J."/>
            <person name="Dai P."/>
            <person name="Han X."/>
            <person name="Huang E."/>
            <person name="Gao Y."/>
            <person name="Liu J."/>
            <person name="Shao H."/>
            <person name="Ye R."/>
            <person name="Li L."/>
            <person name="Wei W."/>
            <person name="Wang X."/>
            <person name="Wang C."/>
            <person name="Huo Q."/>
            <person name="Li W."/>
            <person name="Guo W."/>
            <person name="Chen H."/>
            <person name="Chen S."/>
            <person name="Zhou L."/>
            <person name="Zhou L."/>
            <person name="Ni X."/>
            <person name="Tian J."/>
            <person name="Zhou Y."/>
            <person name="Sheng Y."/>
            <person name="Liu T."/>
            <person name="Pan Y."/>
            <person name="Xia L."/>
            <person name="Li J."/>
            <person name="Zhao F."/>
            <person name="Cao W."/>
        </authorList>
    </citation>
    <scope>NUCLEOTIDE SEQUENCE</scope>
    <source>
        <strain evidence="2">Rsan-2018</strain>
        <tissue evidence="2">Larvae</tissue>
    </source>
</reference>
<sequence>MDELMKKGIFGTGTLMKNRMPKEAHLTDDKDLLKKSRGTSVQRLRPDSTLACTKWVDKKPIVMLSAAFGVEPEDNEESEDDFSSLGLISESDSDEDRPGSSASTHSCVTEKAKFMFKK</sequence>
<dbReference type="EMBL" id="JABSTV010001252">
    <property type="protein sequence ID" value="KAH7947470.1"/>
    <property type="molecule type" value="Genomic_DNA"/>
</dbReference>
<reference evidence="2" key="1">
    <citation type="journal article" date="2020" name="Cell">
        <title>Large-Scale Comparative Analyses of Tick Genomes Elucidate Their Genetic Diversity and Vector Capacities.</title>
        <authorList>
            <consortium name="Tick Genome and Microbiome Consortium (TIGMIC)"/>
            <person name="Jia N."/>
            <person name="Wang J."/>
            <person name="Shi W."/>
            <person name="Du L."/>
            <person name="Sun Y."/>
            <person name="Zhan W."/>
            <person name="Jiang J.F."/>
            <person name="Wang Q."/>
            <person name="Zhang B."/>
            <person name="Ji P."/>
            <person name="Bell-Sakyi L."/>
            <person name="Cui X.M."/>
            <person name="Yuan T.T."/>
            <person name="Jiang B.G."/>
            <person name="Yang W.F."/>
            <person name="Lam T.T."/>
            <person name="Chang Q.C."/>
            <person name="Ding S.J."/>
            <person name="Wang X.J."/>
            <person name="Zhu J.G."/>
            <person name="Ruan X.D."/>
            <person name="Zhao L."/>
            <person name="Wei J.T."/>
            <person name="Ye R.Z."/>
            <person name="Que T.C."/>
            <person name="Du C.H."/>
            <person name="Zhou Y.H."/>
            <person name="Cheng J.X."/>
            <person name="Dai P.F."/>
            <person name="Guo W.B."/>
            <person name="Han X.H."/>
            <person name="Huang E.J."/>
            <person name="Li L.F."/>
            <person name="Wei W."/>
            <person name="Gao Y.C."/>
            <person name="Liu J.Z."/>
            <person name="Shao H.Z."/>
            <person name="Wang X."/>
            <person name="Wang C.C."/>
            <person name="Yang T.C."/>
            <person name="Huo Q.B."/>
            <person name="Li W."/>
            <person name="Chen H.Y."/>
            <person name="Chen S.E."/>
            <person name="Zhou L.G."/>
            <person name="Ni X.B."/>
            <person name="Tian J.H."/>
            <person name="Sheng Y."/>
            <person name="Liu T."/>
            <person name="Pan Y.S."/>
            <person name="Xia L.Y."/>
            <person name="Li J."/>
            <person name="Zhao F."/>
            <person name="Cao W.C."/>
        </authorList>
    </citation>
    <scope>NUCLEOTIDE SEQUENCE</scope>
    <source>
        <strain evidence="2">Rsan-2018</strain>
    </source>
</reference>